<protein>
    <submittedName>
        <fullName evidence="2">Uncharacterized protein</fullName>
    </submittedName>
</protein>
<gene>
    <name evidence="2" type="ORF">K461DRAFT_290879</name>
</gene>
<evidence type="ECO:0000256" key="1">
    <source>
        <dbReference type="SAM" id="MobiDB-lite"/>
    </source>
</evidence>
<dbReference type="EMBL" id="ML996082">
    <property type="protein sequence ID" value="KAF2155905.1"/>
    <property type="molecule type" value="Genomic_DNA"/>
</dbReference>
<feature type="compositionally biased region" description="Low complexity" evidence="1">
    <location>
        <begin position="93"/>
        <end position="107"/>
    </location>
</feature>
<evidence type="ECO:0000313" key="2">
    <source>
        <dbReference type="EMBL" id="KAF2155905.1"/>
    </source>
</evidence>
<comment type="caution">
    <text evidence="2">The sequence shown here is derived from an EMBL/GenBank/DDBJ whole genome shotgun (WGS) entry which is preliminary data.</text>
</comment>
<organism evidence="2 3">
    <name type="scientific">Myriangium duriaei CBS 260.36</name>
    <dbReference type="NCBI Taxonomy" id="1168546"/>
    <lineage>
        <taxon>Eukaryota</taxon>
        <taxon>Fungi</taxon>
        <taxon>Dikarya</taxon>
        <taxon>Ascomycota</taxon>
        <taxon>Pezizomycotina</taxon>
        <taxon>Dothideomycetes</taxon>
        <taxon>Dothideomycetidae</taxon>
        <taxon>Myriangiales</taxon>
        <taxon>Myriangiaceae</taxon>
        <taxon>Myriangium</taxon>
    </lineage>
</organism>
<dbReference type="Proteomes" id="UP000799439">
    <property type="component" value="Unassembled WGS sequence"/>
</dbReference>
<accession>A0A9P4JA30</accession>
<feature type="compositionally biased region" description="Pro residues" evidence="1">
    <location>
        <begin position="83"/>
        <end position="92"/>
    </location>
</feature>
<sequence length="274" mass="31153">MHSDNEPMSDSESGSPSPDGHPQQLRKPLAEASLPNEDISHSKPITPADIFDLESPTRISAQPPDLRTDAFESDEGPTSSQLMPPPPRPPPKQQQQSTQPNQSPGQSARELEPPASPPYPEDETINVQDEAYYQEHNFETGMYNIGANDAPEEDPVPGALGELDLPTSQATEPQDLPEDPLEPFDWDELEQQYHAIVVEKEKEFDEIWTEYCQLQDFFSIWTGMIGKRETERTFKRHKTQQFYVRQEEEKLDKLREHYVGVMNAFKSAMALFND</sequence>
<evidence type="ECO:0000313" key="3">
    <source>
        <dbReference type="Proteomes" id="UP000799439"/>
    </source>
</evidence>
<dbReference type="AlphaFoldDB" id="A0A9P4JA30"/>
<proteinExistence type="predicted"/>
<dbReference type="OrthoDB" id="5335351at2759"/>
<feature type="region of interest" description="Disordered" evidence="1">
    <location>
        <begin position="143"/>
        <end position="179"/>
    </location>
</feature>
<reference evidence="2" key="1">
    <citation type="journal article" date="2020" name="Stud. Mycol.">
        <title>101 Dothideomycetes genomes: a test case for predicting lifestyles and emergence of pathogens.</title>
        <authorList>
            <person name="Haridas S."/>
            <person name="Albert R."/>
            <person name="Binder M."/>
            <person name="Bloem J."/>
            <person name="Labutti K."/>
            <person name="Salamov A."/>
            <person name="Andreopoulos B."/>
            <person name="Baker S."/>
            <person name="Barry K."/>
            <person name="Bills G."/>
            <person name="Bluhm B."/>
            <person name="Cannon C."/>
            <person name="Castanera R."/>
            <person name="Culley D."/>
            <person name="Daum C."/>
            <person name="Ezra D."/>
            <person name="Gonzalez J."/>
            <person name="Henrissat B."/>
            <person name="Kuo A."/>
            <person name="Liang C."/>
            <person name="Lipzen A."/>
            <person name="Lutzoni F."/>
            <person name="Magnuson J."/>
            <person name="Mondo S."/>
            <person name="Nolan M."/>
            <person name="Ohm R."/>
            <person name="Pangilinan J."/>
            <person name="Park H.-J."/>
            <person name="Ramirez L."/>
            <person name="Alfaro M."/>
            <person name="Sun H."/>
            <person name="Tritt A."/>
            <person name="Yoshinaga Y."/>
            <person name="Zwiers L.-H."/>
            <person name="Turgeon B."/>
            <person name="Goodwin S."/>
            <person name="Spatafora J."/>
            <person name="Crous P."/>
            <person name="Grigoriev I."/>
        </authorList>
    </citation>
    <scope>NUCLEOTIDE SEQUENCE</scope>
    <source>
        <strain evidence="2">CBS 260.36</strain>
    </source>
</reference>
<feature type="compositionally biased region" description="Low complexity" evidence="1">
    <location>
        <begin position="1"/>
        <end position="20"/>
    </location>
</feature>
<name>A0A9P4JA30_9PEZI</name>
<keyword evidence="3" id="KW-1185">Reference proteome</keyword>
<feature type="region of interest" description="Disordered" evidence="1">
    <location>
        <begin position="1"/>
        <end position="124"/>
    </location>
</feature>